<dbReference type="InterPro" id="IPR051214">
    <property type="entry name" value="GH32_Enzymes"/>
</dbReference>
<keyword evidence="3" id="KW-0378">Hydrolase</keyword>
<gene>
    <name evidence="7" type="ORF">K8V47_07960</name>
</gene>
<dbReference type="CDD" id="cd08995">
    <property type="entry name" value="GH32_EcAec43-like"/>
    <property type="match status" value="1"/>
</dbReference>
<evidence type="ECO:0000256" key="2">
    <source>
        <dbReference type="ARBA" id="ARBA00012758"/>
    </source>
</evidence>
<dbReference type="InterPro" id="IPR013148">
    <property type="entry name" value="Glyco_hydro_32_N"/>
</dbReference>
<keyword evidence="4" id="KW-0326">Glycosidase</keyword>
<evidence type="ECO:0000256" key="4">
    <source>
        <dbReference type="ARBA" id="ARBA00023295"/>
    </source>
</evidence>
<dbReference type="InterPro" id="IPR023296">
    <property type="entry name" value="Glyco_hydro_beta-prop_sf"/>
</dbReference>
<dbReference type="PANTHER" id="PTHR43101">
    <property type="entry name" value="BETA-FRUCTOSIDASE"/>
    <property type="match status" value="1"/>
</dbReference>
<dbReference type="InterPro" id="IPR013320">
    <property type="entry name" value="ConA-like_dom_sf"/>
</dbReference>
<dbReference type="SUPFAM" id="SSF49899">
    <property type="entry name" value="Concanavalin A-like lectins/glucanases"/>
    <property type="match status" value="1"/>
</dbReference>
<dbReference type="Gene3D" id="2.60.120.560">
    <property type="entry name" value="Exo-inulinase, domain 1"/>
    <property type="match status" value="1"/>
</dbReference>
<feature type="domain" description="Glycosyl hydrolase family 32 N-terminal" evidence="5">
    <location>
        <begin position="48"/>
        <end position="341"/>
    </location>
</feature>
<evidence type="ECO:0000256" key="3">
    <source>
        <dbReference type="ARBA" id="ARBA00022801"/>
    </source>
</evidence>
<dbReference type="EMBL" id="DYXT01000040">
    <property type="protein sequence ID" value="HJE39671.1"/>
    <property type="molecule type" value="Genomic_DNA"/>
</dbReference>
<organism evidence="7 8">
    <name type="scientific">Candidatus Amulumruptor caecigallinarius</name>
    <dbReference type="NCBI Taxonomy" id="2109911"/>
    <lineage>
        <taxon>Bacteria</taxon>
        <taxon>Pseudomonadati</taxon>
        <taxon>Bacteroidota</taxon>
        <taxon>Bacteroidia</taxon>
        <taxon>Bacteroidales</taxon>
        <taxon>Muribaculaceae</taxon>
        <taxon>Candidatus Amulumruptor</taxon>
    </lineage>
</organism>
<dbReference type="Pfam" id="PF00251">
    <property type="entry name" value="Glyco_hydro_32N"/>
    <property type="match status" value="1"/>
</dbReference>
<dbReference type="SUPFAM" id="SSF75005">
    <property type="entry name" value="Arabinanase/levansucrase/invertase"/>
    <property type="match status" value="1"/>
</dbReference>
<evidence type="ECO:0000256" key="1">
    <source>
        <dbReference type="ARBA" id="ARBA00009902"/>
    </source>
</evidence>
<reference evidence="7" key="2">
    <citation type="submission" date="2021-09" db="EMBL/GenBank/DDBJ databases">
        <authorList>
            <person name="Gilroy R."/>
        </authorList>
    </citation>
    <scope>NUCLEOTIDE SEQUENCE</scope>
    <source>
        <strain evidence="7">4100</strain>
    </source>
</reference>
<comment type="caution">
    <text evidence="7">The sequence shown here is derived from an EMBL/GenBank/DDBJ whole genome shotgun (WGS) entry which is preliminary data.</text>
</comment>
<protein>
    <recommendedName>
        <fullName evidence="2">beta-fructofuranosidase</fullName>
        <ecNumber evidence="2">3.2.1.26</ecNumber>
    </recommendedName>
</protein>
<sequence length="519" mass="58193">MKLLSMIAAAASLCSCSDGDDPVLTQKDWSTTEFFSPTDEASPTTFYKPSVGYVADPMPFYDPVAKNFKIMYLQEYRPNQAGTYHPFWCVETSDAANYVSLGELIPTGGLYEQDAALGTGSVFYNEADQTYYTFYTGHAYHSDVTGYGEAVMMATSKDFKTWVKDRSFFIKGEDVYSKSDFRDPMVFRGDDNRFHMVVYTRKGGKGVLAEYVSDDLRNWTSAGEFMTMMWDRFYECPDVFKMGDYWYLVYSEMHDAIRKVQYFKGRTLDELKACTANDAGLWPDSHEGFLDSRGLYAAKTASDGTDRYIWGWCGTRAGNDNTSSIEWAGSLVAHRLIQHADGTLTLGEVPALAGKYNQRQSVTVTSTEGNVTWSDGNFSLDGDAAVIFSRLGKHNRISFTVTTSGDSDRFGFSFGRGSDSEKYYSLIVNPEGDALRKINFEEEGIAGTGFLGNNDGYVFNRPDDNVYDVTIVTDNSVCVVYINDVANYTNRIYGMSQNCWSLNSYGGNIRIDNLEITQY</sequence>
<dbReference type="InterPro" id="IPR001362">
    <property type="entry name" value="Glyco_hydro_32"/>
</dbReference>
<feature type="domain" description="BT1760-like C-terminal" evidence="6">
    <location>
        <begin position="342"/>
        <end position="514"/>
    </location>
</feature>
<evidence type="ECO:0000259" key="6">
    <source>
        <dbReference type="Pfam" id="PF16346"/>
    </source>
</evidence>
<dbReference type="GO" id="GO:0005975">
    <property type="term" value="P:carbohydrate metabolic process"/>
    <property type="evidence" value="ECO:0007669"/>
    <property type="project" value="InterPro"/>
</dbReference>
<reference evidence="7" key="1">
    <citation type="journal article" date="2021" name="PeerJ">
        <title>Extensive microbial diversity within the chicken gut microbiome revealed by metagenomics and culture.</title>
        <authorList>
            <person name="Gilroy R."/>
            <person name="Ravi A."/>
            <person name="Getino M."/>
            <person name="Pursley I."/>
            <person name="Horton D.L."/>
            <person name="Alikhan N.F."/>
            <person name="Baker D."/>
            <person name="Gharbi K."/>
            <person name="Hall N."/>
            <person name="Watson M."/>
            <person name="Adriaenssens E.M."/>
            <person name="Foster-Nyarko E."/>
            <person name="Jarju S."/>
            <person name="Secka A."/>
            <person name="Antonio M."/>
            <person name="Oren A."/>
            <person name="Chaudhuri R.R."/>
            <person name="La Ragione R."/>
            <person name="Hildebrand F."/>
            <person name="Pallen M.J."/>
        </authorList>
    </citation>
    <scope>NUCLEOTIDE SEQUENCE</scope>
    <source>
        <strain evidence="7">4100</strain>
    </source>
</reference>
<evidence type="ECO:0000313" key="7">
    <source>
        <dbReference type="EMBL" id="HJE39671.1"/>
    </source>
</evidence>
<evidence type="ECO:0000313" key="8">
    <source>
        <dbReference type="Proteomes" id="UP000711407"/>
    </source>
</evidence>
<comment type="similarity">
    <text evidence="1">Belongs to the glycosyl hydrolase 32 family.</text>
</comment>
<evidence type="ECO:0000259" key="5">
    <source>
        <dbReference type="Pfam" id="PF00251"/>
    </source>
</evidence>
<dbReference type="PANTHER" id="PTHR43101:SF1">
    <property type="entry name" value="BETA-FRUCTOSIDASE"/>
    <property type="match status" value="1"/>
</dbReference>
<name>A0A921JIP4_9BACT</name>
<proteinExistence type="inferred from homology"/>
<dbReference type="Pfam" id="PF16346">
    <property type="entry name" value="GH32_BT1760-like_C"/>
    <property type="match status" value="1"/>
</dbReference>
<dbReference type="SMART" id="SM00640">
    <property type="entry name" value="Glyco_32"/>
    <property type="match status" value="1"/>
</dbReference>
<dbReference type="InterPro" id="IPR032507">
    <property type="entry name" value="BT1760-like_C"/>
</dbReference>
<dbReference type="Gene3D" id="2.115.10.20">
    <property type="entry name" value="Glycosyl hydrolase domain, family 43"/>
    <property type="match status" value="1"/>
</dbReference>
<dbReference type="GO" id="GO:0004564">
    <property type="term" value="F:beta-fructofuranosidase activity"/>
    <property type="evidence" value="ECO:0007669"/>
    <property type="project" value="UniProtKB-EC"/>
</dbReference>
<dbReference type="EC" id="3.2.1.26" evidence="2"/>
<accession>A0A921JIP4</accession>
<dbReference type="Proteomes" id="UP000711407">
    <property type="component" value="Unassembled WGS sequence"/>
</dbReference>
<dbReference type="PROSITE" id="PS51257">
    <property type="entry name" value="PROKAR_LIPOPROTEIN"/>
    <property type="match status" value="1"/>
</dbReference>
<dbReference type="AlphaFoldDB" id="A0A921JIP4"/>